<organism evidence="2 3">
    <name type="scientific">Paracraurococcus lichenis</name>
    <dbReference type="NCBI Taxonomy" id="3064888"/>
    <lineage>
        <taxon>Bacteria</taxon>
        <taxon>Pseudomonadati</taxon>
        <taxon>Pseudomonadota</taxon>
        <taxon>Alphaproteobacteria</taxon>
        <taxon>Acetobacterales</taxon>
        <taxon>Roseomonadaceae</taxon>
        <taxon>Paracraurococcus</taxon>
    </lineage>
</organism>
<evidence type="ECO:0000313" key="3">
    <source>
        <dbReference type="Proteomes" id="UP001243009"/>
    </source>
</evidence>
<keyword evidence="3" id="KW-1185">Reference proteome</keyword>
<evidence type="ECO:0000313" key="2">
    <source>
        <dbReference type="EMBL" id="MDO9712349.1"/>
    </source>
</evidence>
<evidence type="ECO:0000256" key="1">
    <source>
        <dbReference type="SAM" id="SignalP"/>
    </source>
</evidence>
<dbReference type="Proteomes" id="UP001243009">
    <property type="component" value="Unassembled WGS sequence"/>
</dbReference>
<dbReference type="PROSITE" id="PS51257">
    <property type="entry name" value="PROKAR_LIPOPROTEIN"/>
    <property type="match status" value="1"/>
</dbReference>
<comment type="caution">
    <text evidence="2">The sequence shown here is derived from an EMBL/GenBank/DDBJ whole genome shotgun (WGS) entry which is preliminary data.</text>
</comment>
<name>A0ABT9E8A9_9PROT</name>
<sequence length="63" mass="6541">MRALLIVTALLLAACSSSKDRPALVTPGGDWRQLNAGQWAWNGNEIARPPLGAAEATGLGGVR</sequence>
<dbReference type="RefSeq" id="WP_305107204.1">
    <property type="nucleotide sequence ID" value="NZ_JAUTWS010000046.1"/>
</dbReference>
<feature type="chain" id="PRO_5045842052" evidence="1">
    <location>
        <begin position="20"/>
        <end position="63"/>
    </location>
</feature>
<gene>
    <name evidence="2" type="ORF">Q7A36_28665</name>
</gene>
<proteinExistence type="predicted"/>
<reference evidence="2 3" key="1">
    <citation type="submission" date="2023-08" db="EMBL/GenBank/DDBJ databases">
        <title>The draft genome sequence of Paracraurococcus sp. LOR1-02.</title>
        <authorList>
            <person name="Kingkaew E."/>
            <person name="Tanasupawat S."/>
        </authorList>
    </citation>
    <scope>NUCLEOTIDE SEQUENCE [LARGE SCALE GENOMIC DNA]</scope>
    <source>
        <strain evidence="2 3">LOR1-02</strain>
    </source>
</reference>
<protein>
    <submittedName>
        <fullName evidence="2">Uncharacterized protein</fullName>
    </submittedName>
</protein>
<keyword evidence="1" id="KW-0732">Signal</keyword>
<accession>A0ABT9E8A9</accession>
<dbReference type="EMBL" id="JAUTWS010000046">
    <property type="protein sequence ID" value="MDO9712349.1"/>
    <property type="molecule type" value="Genomic_DNA"/>
</dbReference>
<feature type="signal peptide" evidence="1">
    <location>
        <begin position="1"/>
        <end position="19"/>
    </location>
</feature>